<dbReference type="Pfam" id="PF13298">
    <property type="entry name" value="LigD_N"/>
    <property type="match status" value="1"/>
</dbReference>
<evidence type="ECO:0000313" key="26">
    <source>
        <dbReference type="Proteomes" id="UP000419743"/>
    </source>
</evidence>
<keyword evidence="16" id="KW-0234">DNA repair</keyword>
<comment type="similarity">
    <text evidence="21">In the C-terminal section; belongs to the ATP-dependent DNA ligase family.</text>
</comment>
<evidence type="ECO:0000256" key="11">
    <source>
        <dbReference type="ARBA" id="ARBA00022839"/>
    </source>
</evidence>
<dbReference type="Gene3D" id="3.90.920.10">
    <property type="entry name" value="DNA primase, PRIM domain"/>
    <property type="match status" value="1"/>
</dbReference>
<dbReference type="GO" id="GO:0046872">
    <property type="term" value="F:metal ion binding"/>
    <property type="evidence" value="ECO:0007669"/>
    <property type="project" value="UniProtKB-KW"/>
</dbReference>
<evidence type="ECO:0000256" key="5">
    <source>
        <dbReference type="ARBA" id="ARBA00022695"/>
    </source>
</evidence>
<dbReference type="PANTHER" id="PTHR42705:SF2">
    <property type="entry name" value="BIFUNCTIONAL NON-HOMOLOGOUS END JOINING PROTEIN LIGD"/>
    <property type="match status" value="1"/>
</dbReference>
<evidence type="ECO:0000256" key="7">
    <source>
        <dbReference type="ARBA" id="ARBA00022723"/>
    </source>
</evidence>
<evidence type="ECO:0000256" key="12">
    <source>
        <dbReference type="ARBA" id="ARBA00022840"/>
    </source>
</evidence>
<dbReference type="InterPro" id="IPR012309">
    <property type="entry name" value="DNA_ligase_ATP-dep_C"/>
</dbReference>
<dbReference type="NCBIfam" id="TIGR02778">
    <property type="entry name" value="ligD_pol"/>
    <property type="match status" value="1"/>
</dbReference>
<proteinExistence type="inferred from homology"/>
<keyword evidence="17" id="KW-0464">Manganese</keyword>
<name>A0A7M4DQA0_9MICO</name>
<keyword evidence="14" id="KW-0238">DNA-binding</keyword>
<dbReference type="GO" id="GO:0004527">
    <property type="term" value="F:exonuclease activity"/>
    <property type="evidence" value="ECO:0007669"/>
    <property type="project" value="UniProtKB-KW"/>
</dbReference>
<evidence type="ECO:0000256" key="13">
    <source>
        <dbReference type="ARBA" id="ARBA00022932"/>
    </source>
</evidence>
<keyword evidence="10" id="KW-0378">Hydrolase</keyword>
<dbReference type="InterPro" id="IPR052171">
    <property type="entry name" value="NHEJ_LigD"/>
</dbReference>
<dbReference type="InterPro" id="IPR012310">
    <property type="entry name" value="DNA_ligase_ATP-dep_cent"/>
</dbReference>
<dbReference type="Pfam" id="PF21686">
    <property type="entry name" value="LigD_Prim-Pol"/>
    <property type="match status" value="1"/>
</dbReference>
<keyword evidence="6" id="KW-0540">Nuclease</keyword>
<evidence type="ECO:0000256" key="10">
    <source>
        <dbReference type="ARBA" id="ARBA00022801"/>
    </source>
</evidence>
<dbReference type="EC" id="6.5.1.1" evidence="2"/>
<evidence type="ECO:0000256" key="17">
    <source>
        <dbReference type="ARBA" id="ARBA00023211"/>
    </source>
</evidence>
<dbReference type="GO" id="GO:0003887">
    <property type="term" value="F:DNA-directed DNA polymerase activity"/>
    <property type="evidence" value="ECO:0007669"/>
    <property type="project" value="UniProtKB-KW"/>
</dbReference>
<evidence type="ECO:0000256" key="8">
    <source>
        <dbReference type="ARBA" id="ARBA00022741"/>
    </source>
</evidence>
<dbReference type="NCBIfam" id="TIGR02777">
    <property type="entry name" value="LigD_PE_dom"/>
    <property type="match status" value="1"/>
</dbReference>
<dbReference type="PANTHER" id="PTHR42705">
    <property type="entry name" value="BIFUNCTIONAL NON-HOMOLOGOUS END JOINING PROTEIN LIGD"/>
    <property type="match status" value="1"/>
</dbReference>
<keyword evidence="8" id="KW-0547">Nucleotide-binding</keyword>
<dbReference type="InterPro" id="IPR012340">
    <property type="entry name" value="NA-bd_OB-fold"/>
</dbReference>
<dbReference type="Pfam" id="PF01068">
    <property type="entry name" value="DNA_ligase_A_M"/>
    <property type="match status" value="1"/>
</dbReference>
<keyword evidence="11" id="KW-0269">Exonuclease</keyword>
<dbReference type="EMBL" id="CACRYJ010000061">
    <property type="protein sequence ID" value="VZO39644.1"/>
    <property type="molecule type" value="Genomic_DNA"/>
</dbReference>
<feature type="domain" description="ATP-dependent DNA ligase family profile" evidence="24">
    <location>
        <begin position="673"/>
        <end position="798"/>
    </location>
</feature>
<comment type="caution">
    <text evidence="25">The sequence shown here is derived from an EMBL/GenBank/DDBJ whole genome shotgun (WGS) entry which is preliminary data.</text>
</comment>
<evidence type="ECO:0000313" key="25">
    <source>
        <dbReference type="EMBL" id="VZO39644.1"/>
    </source>
</evidence>
<evidence type="ECO:0000256" key="3">
    <source>
        <dbReference type="ARBA" id="ARBA00022598"/>
    </source>
</evidence>
<dbReference type="CDD" id="cd07971">
    <property type="entry name" value="OBF_DNA_ligase_LigD"/>
    <property type="match status" value="1"/>
</dbReference>
<dbReference type="AlphaFoldDB" id="A0A7M4DQA0"/>
<evidence type="ECO:0000256" key="21">
    <source>
        <dbReference type="ARBA" id="ARBA00049981"/>
    </source>
</evidence>
<dbReference type="GO" id="GO:0003910">
    <property type="term" value="F:DNA ligase (ATP) activity"/>
    <property type="evidence" value="ECO:0007669"/>
    <property type="project" value="UniProtKB-EC"/>
</dbReference>
<evidence type="ECO:0000256" key="1">
    <source>
        <dbReference type="ARBA" id="ARBA00001936"/>
    </source>
</evidence>
<dbReference type="GO" id="GO:0006281">
    <property type="term" value="P:DNA repair"/>
    <property type="evidence" value="ECO:0007669"/>
    <property type="project" value="UniProtKB-KW"/>
</dbReference>
<dbReference type="Gene3D" id="3.30.1490.70">
    <property type="match status" value="1"/>
</dbReference>
<keyword evidence="18" id="KW-0511">Multifunctional enzyme</keyword>
<evidence type="ECO:0000256" key="16">
    <source>
        <dbReference type="ARBA" id="ARBA00023204"/>
    </source>
</evidence>
<dbReference type="InterPro" id="IPR014144">
    <property type="entry name" value="LigD_PE_domain"/>
</dbReference>
<comment type="similarity">
    <text evidence="22">In the N-terminal section; belongs to the LigD polymerase family.</text>
</comment>
<dbReference type="Gene3D" id="2.40.50.140">
    <property type="entry name" value="Nucleic acid-binding proteins"/>
    <property type="match status" value="1"/>
</dbReference>
<evidence type="ECO:0000256" key="2">
    <source>
        <dbReference type="ARBA" id="ARBA00012727"/>
    </source>
</evidence>
<evidence type="ECO:0000256" key="6">
    <source>
        <dbReference type="ARBA" id="ARBA00022722"/>
    </source>
</evidence>
<dbReference type="InterPro" id="IPR014145">
    <property type="entry name" value="LigD_pol_dom"/>
</dbReference>
<dbReference type="RefSeq" id="WP_156742956.1">
    <property type="nucleotide sequence ID" value="NZ_CACRYJ010000061.1"/>
</dbReference>
<keyword evidence="15" id="KW-0233">DNA recombination</keyword>
<keyword evidence="5" id="KW-0548">Nucleotidyltransferase</keyword>
<evidence type="ECO:0000256" key="23">
    <source>
        <dbReference type="SAM" id="MobiDB-lite"/>
    </source>
</evidence>
<dbReference type="Pfam" id="PF04679">
    <property type="entry name" value="DNA_ligase_A_C"/>
    <property type="match status" value="1"/>
</dbReference>
<dbReference type="InterPro" id="IPR014146">
    <property type="entry name" value="LigD_ligase_dom"/>
</dbReference>
<evidence type="ECO:0000256" key="9">
    <source>
        <dbReference type="ARBA" id="ARBA00022763"/>
    </source>
</evidence>
<sequence length="889" mass="95427">MARSSETSVVVDGRRVRLTNLDKVLYPATGTTKAEVIAYYSEIAPVMLPHCSGRPATRKRWVNGVGTEDEPGQVFFTKNLDSGTPDWVVRAELAHSDHTNVYPLVGDRATLVWLAQMAALEIHVPQWRFDSAGQPRNPDRIVFDLDPGPGIDLPQVAQVAVLVREVLAGMGMDAVPVTSGSKGIHVYAALPGAHPSRQISDLAKELARSLEADHPDLVVSEMAKAKRVGKVFIDWSQNHSNKTTVAPYSLRGRSHPTVAVPRTWDELADPELRHLDLTEVPTLVAERGDPMAALESLAHAMDTAGGHGPDRLTTYRAKRDAARTPEPVPHAPPPDVTEPVFVIQEHHASRLHWDLRLAHDGVLVSWALPKGVPTDPAGNHLAVQTEDHPMEYLTFHGSIPKGEYGAGEMTIWDTGTYELEKWREGKEVIVTLTGADGGGLAGSVGQSARFALIRTGRRDGDENHWLIHLMKPAGGGGSGTGEPGTAGSGTGGSSTGGSGASGSGTSAPASPARSPRRHRTAAVTPRGVASATPAEPVSPPEPVAPARPTALAGRADTTAPRRPVVPPPTPMLATLGSPLDVPDGTGWALEMKWDGMRVVAVVDRDADPVVRLWARSGRDITATFPELAVLADSVAVERVVLDGEIVALDAGGRPDFAELQPRMQATNAREIAAAAARRPVHLMLFDVLELDGTELLDQRYDDRRSALETLVETPEGGLVQVPPVFDGDLDAAIAASLAWNLEGVVAKRRDSRYLPGRRASGWVKIKHTRTQDVVIGGWRPGQGGRTGQVGSLLAGVYDDDGTLRYVGRVGSGFSATETVAWVREFDPLALARSPFADVPALDARDAHWMEPTRVGEVAFGEWTPTGRLRHPRWRGWRPDIDPAAVRRDG</sequence>
<comment type="catalytic activity">
    <reaction evidence="20">
        <text>ATP + (deoxyribonucleotide)n-3'-hydroxyl + 5'-phospho-(deoxyribonucleotide)m = (deoxyribonucleotide)n+m + AMP + diphosphate.</text>
        <dbReference type="EC" id="6.5.1.1"/>
    </reaction>
</comment>
<dbReference type="GO" id="GO:0003677">
    <property type="term" value="F:DNA binding"/>
    <property type="evidence" value="ECO:0007669"/>
    <property type="project" value="UniProtKB-KW"/>
</dbReference>
<dbReference type="GO" id="GO:0006310">
    <property type="term" value="P:DNA recombination"/>
    <property type="evidence" value="ECO:0007669"/>
    <property type="project" value="UniProtKB-KW"/>
</dbReference>
<dbReference type="SUPFAM" id="SSF50249">
    <property type="entry name" value="Nucleic acid-binding proteins"/>
    <property type="match status" value="1"/>
</dbReference>
<keyword evidence="12" id="KW-0067">ATP-binding</keyword>
<feature type="region of interest" description="Disordered" evidence="23">
    <location>
        <begin position="469"/>
        <end position="577"/>
    </location>
</feature>
<dbReference type="Proteomes" id="UP000419743">
    <property type="component" value="Unassembled WGS sequence"/>
</dbReference>
<evidence type="ECO:0000256" key="22">
    <source>
        <dbReference type="ARBA" id="ARBA00049990"/>
    </source>
</evidence>
<dbReference type="InterPro" id="IPR033649">
    <property type="entry name" value="MtLigD_Pol-like"/>
</dbReference>
<keyword evidence="26" id="KW-1185">Reference proteome</keyword>
<dbReference type="NCBIfam" id="TIGR02779">
    <property type="entry name" value="NHEJ_ligase_lig"/>
    <property type="match status" value="1"/>
</dbReference>
<organism evidence="25 26">
    <name type="scientific">Occultella aeris</name>
    <dbReference type="NCBI Taxonomy" id="2761496"/>
    <lineage>
        <taxon>Bacteria</taxon>
        <taxon>Bacillati</taxon>
        <taxon>Actinomycetota</taxon>
        <taxon>Actinomycetes</taxon>
        <taxon>Micrococcales</taxon>
        <taxon>Ruaniaceae</taxon>
        <taxon>Occultella</taxon>
    </lineage>
</organism>
<gene>
    <name evidence="25" type="ORF">HALOF300_04338</name>
</gene>
<dbReference type="NCBIfam" id="NF007210">
    <property type="entry name" value="PRK09632.1"/>
    <property type="match status" value="1"/>
</dbReference>
<keyword evidence="4" id="KW-0808">Transferase</keyword>
<evidence type="ECO:0000256" key="20">
    <source>
        <dbReference type="ARBA" id="ARBA00034003"/>
    </source>
</evidence>
<dbReference type="PROSITE" id="PS50160">
    <property type="entry name" value="DNA_LIGASE_A3"/>
    <property type="match status" value="1"/>
</dbReference>
<keyword evidence="9" id="KW-0227">DNA damage</keyword>
<feature type="compositionally biased region" description="Low complexity" evidence="23">
    <location>
        <begin position="503"/>
        <end position="513"/>
    </location>
</feature>
<keyword evidence="3 25" id="KW-0436">Ligase</keyword>
<comment type="cofactor">
    <cofactor evidence="1">
        <name>Mn(2+)</name>
        <dbReference type="ChEBI" id="CHEBI:29035"/>
    </cofactor>
</comment>
<evidence type="ECO:0000256" key="19">
    <source>
        <dbReference type="ARBA" id="ARBA00029943"/>
    </source>
</evidence>
<dbReference type="GO" id="GO:0005524">
    <property type="term" value="F:ATP binding"/>
    <property type="evidence" value="ECO:0007669"/>
    <property type="project" value="UniProtKB-KW"/>
</dbReference>
<keyword evidence="7" id="KW-0479">Metal-binding</keyword>
<protein>
    <recommendedName>
        <fullName evidence="2">DNA ligase (ATP)</fullName>
        <ecNumber evidence="2">6.5.1.1</ecNumber>
    </recommendedName>
    <alternativeName>
        <fullName evidence="19">NHEJ DNA polymerase</fullName>
    </alternativeName>
</protein>
<dbReference type="CDD" id="cd07906">
    <property type="entry name" value="Adenylation_DNA_ligase_LigD_LigC"/>
    <property type="match status" value="1"/>
</dbReference>
<feature type="compositionally biased region" description="Gly residues" evidence="23">
    <location>
        <begin position="473"/>
        <end position="502"/>
    </location>
</feature>
<evidence type="ECO:0000256" key="18">
    <source>
        <dbReference type="ARBA" id="ARBA00023268"/>
    </source>
</evidence>
<keyword evidence="13" id="KW-0239">DNA-directed DNA polymerase</keyword>
<feature type="compositionally biased region" description="Pro residues" evidence="23">
    <location>
        <begin position="536"/>
        <end position="545"/>
    </location>
</feature>
<evidence type="ECO:0000256" key="14">
    <source>
        <dbReference type="ARBA" id="ARBA00023125"/>
    </source>
</evidence>
<evidence type="ECO:0000256" key="4">
    <source>
        <dbReference type="ARBA" id="ARBA00022679"/>
    </source>
</evidence>
<evidence type="ECO:0000256" key="15">
    <source>
        <dbReference type="ARBA" id="ARBA00023172"/>
    </source>
</evidence>
<accession>A0A7M4DQA0</accession>
<reference evidence="25 26" key="1">
    <citation type="submission" date="2019-11" db="EMBL/GenBank/DDBJ databases">
        <authorList>
            <person name="Criscuolo A."/>
        </authorList>
    </citation>
    <scope>NUCLEOTIDE SEQUENCE [LARGE SCALE GENOMIC DNA]</scope>
    <source>
        <strain evidence="25">CIP111667</strain>
    </source>
</reference>
<dbReference type="SUPFAM" id="SSF56091">
    <property type="entry name" value="DNA ligase/mRNA capping enzyme, catalytic domain"/>
    <property type="match status" value="1"/>
</dbReference>
<dbReference type="CDD" id="cd04863">
    <property type="entry name" value="MtLigD_Pol_like"/>
    <property type="match status" value="1"/>
</dbReference>
<evidence type="ECO:0000259" key="24">
    <source>
        <dbReference type="PROSITE" id="PS50160"/>
    </source>
</evidence>
<dbReference type="Gene3D" id="3.30.470.30">
    <property type="entry name" value="DNA ligase/mRNA capping enzyme"/>
    <property type="match status" value="1"/>
</dbReference>